<dbReference type="EMBL" id="JAKOAV010000001">
    <property type="protein sequence ID" value="MDF9406995.1"/>
    <property type="molecule type" value="Genomic_DNA"/>
</dbReference>
<proteinExistence type="predicted"/>
<accession>A0A9X4GXN7</accession>
<reference evidence="1" key="1">
    <citation type="submission" date="2022-02" db="EMBL/GenBank/DDBJ databases">
        <authorList>
            <person name="Leng L."/>
        </authorList>
    </citation>
    <scope>NUCLEOTIDE SEQUENCE</scope>
    <source>
        <strain evidence="1">JI</strain>
    </source>
</reference>
<dbReference type="Proteomes" id="UP001154312">
    <property type="component" value="Unassembled WGS sequence"/>
</dbReference>
<comment type="caution">
    <text evidence="1">The sequence shown here is derived from an EMBL/GenBank/DDBJ whole genome shotgun (WGS) entry which is preliminary data.</text>
</comment>
<evidence type="ECO:0000313" key="2">
    <source>
        <dbReference type="Proteomes" id="UP001154312"/>
    </source>
</evidence>
<organism evidence="1 2">
    <name type="scientific">Pelotomaculum isophthalicicum JI</name>
    <dbReference type="NCBI Taxonomy" id="947010"/>
    <lineage>
        <taxon>Bacteria</taxon>
        <taxon>Bacillati</taxon>
        <taxon>Bacillota</taxon>
        <taxon>Clostridia</taxon>
        <taxon>Eubacteriales</taxon>
        <taxon>Desulfotomaculaceae</taxon>
        <taxon>Pelotomaculum</taxon>
    </lineage>
</organism>
<dbReference type="AlphaFoldDB" id="A0A9X4GXN7"/>
<name>A0A9X4GXN7_9FIRM</name>
<protein>
    <submittedName>
        <fullName evidence="1">DUF2508 family protein</fullName>
    </submittedName>
</protein>
<evidence type="ECO:0000313" key="1">
    <source>
        <dbReference type="EMBL" id="MDF9406995.1"/>
    </source>
</evidence>
<sequence length="101" mass="10948">MNIKSVVKLLSGRIAGLTGMRVDGSHASKLALAVDGARRDWQQALQEFNYAEGDLVDSAILKINTAEKHYMTLLNQAKKEGAVAWPIKPGTHAPINSNTHP</sequence>
<dbReference type="RefSeq" id="WP_277442143.1">
    <property type="nucleotide sequence ID" value="NZ_JAKOAV010000001.1"/>
</dbReference>
<keyword evidence="2" id="KW-1185">Reference proteome</keyword>
<gene>
    <name evidence="1" type="ORF">L7E55_01230</name>
</gene>